<evidence type="ECO:0000313" key="5">
    <source>
        <dbReference type="Proteomes" id="UP001172728"/>
    </source>
</evidence>
<dbReference type="PANTHER" id="PTHR30566:SF25">
    <property type="entry name" value="INNER MEMBRANE PROTEIN"/>
    <property type="match status" value="1"/>
</dbReference>
<protein>
    <submittedName>
        <fullName evidence="4">Mechanosensitive ion channel family protein</fullName>
    </submittedName>
</protein>
<dbReference type="Gene3D" id="1.10.287.1260">
    <property type="match status" value="1"/>
</dbReference>
<keyword evidence="2" id="KW-1133">Transmembrane helix</keyword>
<feature type="transmembrane region" description="Helical" evidence="2">
    <location>
        <begin position="6"/>
        <end position="30"/>
    </location>
</feature>
<feature type="transmembrane region" description="Helical" evidence="2">
    <location>
        <begin position="80"/>
        <end position="106"/>
    </location>
</feature>
<dbReference type="SUPFAM" id="SSF50182">
    <property type="entry name" value="Sm-like ribonucleoproteins"/>
    <property type="match status" value="1"/>
</dbReference>
<evidence type="ECO:0000313" key="4">
    <source>
        <dbReference type="EMBL" id="MDN4475808.1"/>
    </source>
</evidence>
<feature type="transmembrane region" description="Helical" evidence="2">
    <location>
        <begin position="154"/>
        <end position="173"/>
    </location>
</feature>
<keyword evidence="2" id="KW-0812">Transmembrane</keyword>
<dbReference type="InterPro" id="IPR010920">
    <property type="entry name" value="LSM_dom_sf"/>
</dbReference>
<accession>A0ABT8G9J3</accession>
<comment type="caution">
    <text evidence="4">The sequence shown here is derived from an EMBL/GenBank/DDBJ whole genome shotgun (WGS) entry which is preliminary data.</text>
</comment>
<gene>
    <name evidence="4" type="ORF">QQX09_08055</name>
</gene>
<feature type="compositionally biased region" description="Acidic residues" evidence="1">
    <location>
        <begin position="393"/>
        <end position="410"/>
    </location>
</feature>
<dbReference type="PANTHER" id="PTHR30566">
    <property type="entry name" value="YNAI-RELATED MECHANOSENSITIVE ION CHANNEL"/>
    <property type="match status" value="1"/>
</dbReference>
<keyword evidence="5" id="KW-1185">Reference proteome</keyword>
<name>A0ABT8G9J3_9MICO</name>
<sequence length="419" mass="45777">MLEDWFGFGVAVAIGVGGALLFALAVEVIMRLVARRYPWARDLQTKARNPFWALVLVLGLWVGVHAALRNTDWMPIVGRVFTVAAIATLAWLLIALVRFVADLALAYNNIDMPDNRLARRLRTQTLIVKRLAIALIVVIAVGAELFSFDAVRAVGASVLASAGIASIVAGLAAQSVLGNMFAGIQLVFSDALRVDDVIVAQGEWGRVGEITLSYVVLDLWDDRRLVLPCTYFTTTPYENWTRQGSELLGSVEFDLDWRVSPQRMREHLEQVLTETPLYDGRANVLQVTEATAGYVRVRILVTAKDAPTLYDLRCFVREAMVLWIQSVMPDAAPAQRVLVSEAVPAGTGPAGPKRRSLKPEQAGESGFFTGSAEAEERASHFTHAIPRVPRDGEGDDAVVEEDVTVGEPLEETAGARARD</sequence>
<proteinExistence type="predicted"/>
<organism evidence="4 5">
    <name type="scientific">Demequina litoralis</name>
    <dbReference type="NCBI Taxonomy" id="3051660"/>
    <lineage>
        <taxon>Bacteria</taxon>
        <taxon>Bacillati</taxon>
        <taxon>Actinomycetota</taxon>
        <taxon>Actinomycetes</taxon>
        <taxon>Micrococcales</taxon>
        <taxon>Demequinaceae</taxon>
        <taxon>Demequina</taxon>
    </lineage>
</organism>
<feature type="transmembrane region" description="Helical" evidence="2">
    <location>
        <begin position="51"/>
        <end position="68"/>
    </location>
</feature>
<dbReference type="RefSeq" id="WP_301133240.1">
    <property type="nucleotide sequence ID" value="NZ_JAUHPW010000005.1"/>
</dbReference>
<keyword evidence="2" id="KW-0472">Membrane</keyword>
<dbReference type="Pfam" id="PF00924">
    <property type="entry name" value="MS_channel_2nd"/>
    <property type="match status" value="1"/>
</dbReference>
<dbReference type="EMBL" id="JAUHPW010000005">
    <property type="protein sequence ID" value="MDN4475808.1"/>
    <property type="molecule type" value="Genomic_DNA"/>
</dbReference>
<feature type="region of interest" description="Disordered" evidence="1">
    <location>
        <begin position="344"/>
        <end position="419"/>
    </location>
</feature>
<feature type="domain" description="Mechanosensitive ion channel MscS" evidence="3">
    <location>
        <begin position="176"/>
        <end position="242"/>
    </location>
</feature>
<dbReference type="InterPro" id="IPR006685">
    <property type="entry name" value="MscS_channel_2nd"/>
</dbReference>
<evidence type="ECO:0000259" key="3">
    <source>
        <dbReference type="Pfam" id="PF00924"/>
    </source>
</evidence>
<evidence type="ECO:0000256" key="2">
    <source>
        <dbReference type="SAM" id="Phobius"/>
    </source>
</evidence>
<dbReference type="Proteomes" id="UP001172728">
    <property type="component" value="Unassembled WGS sequence"/>
</dbReference>
<evidence type="ECO:0000256" key="1">
    <source>
        <dbReference type="SAM" id="MobiDB-lite"/>
    </source>
</evidence>
<reference evidence="4" key="1">
    <citation type="submission" date="2023-06" db="EMBL/GenBank/DDBJ databases">
        <title>Sysu t00192.</title>
        <authorList>
            <person name="Gao L."/>
            <person name="Fang B.-Z."/>
            <person name="Li W.-J."/>
        </authorList>
    </citation>
    <scope>NUCLEOTIDE SEQUENCE</scope>
    <source>
        <strain evidence="4">SYSU T00192</strain>
    </source>
</reference>
<feature type="transmembrane region" description="Helical" evidence="2">
    <location>
        <begin position="127"/>
        <end position="148"/>
    </location>
</feature>